<feature type="compositionally biased region" description="Low complexity" evidence="1">
    <location>
        <begin position="295"/>
        <end position="315"/>
    </location>
</feature>
<evidence type="ECO:0000313" key="2">
    <source>
        <dbReference type="EMBL" id="KAG1304361.1"/>
    </source>
</evidence>
<gene>
    <name evidence="2" type="ORF">G6F64_009273</name>
</gene>
<dbReference type="AlphaFoldDB" id="A0A9P7BPR8"/>
<feature type="compositionally biased region" description="Polar residues" evidence="1">
    <location>
        <begin position="524"/>
        <end position="547"/>
    </location>
</feature>
<protein>
    <submittedName>
        <fullName evidence="2">Uncharacterized protein</fullName>
    </submittedName>
</protein>
<feature type="region of interest" description="Disordered" evidence="1">
    <location>
        <begin position="510"/>
        <end position="554"/>
    </location>
</feature>
<evidence type="ECO:0000256" key="1">
    <source>
        <dbReference type="SAM" id="MobiDB-lite"/>
    </source>
</evidence>
<feature type="region of interest" description="Disordered" evidence="1">
    <location>
        <begin position="294"/>
        <end position="337"/>
    </location>
</feature>
<comment type="caution">
    <text evidence="2">The sequence shown here is derived from an EMBL/GenBank/DDBJ whole genome shotgun (WGS) entry which is preliminary data.</text>
</comment>
<reference evidence="2" key="1">
    <citation type="journal article" date="2020" name="Microb. Genom.">
        <title>Genetic diversity of clinical and environmental Mucorales isolates obtained from an investigation of mucormycosis cases among solid organ transplant recipients.</title>
        <authorList>
            <person name="Nguyen M.H."/>
            <person name="Kaul D."/>
            <person name="Muto C."/>
            <person name="Cheng S.J."/>
            <person name="Richter R.A."/>
            <person name="Bruno V.M."/>
            <person name="Liu G."/>
            <person name="Beyhan S."/>
            <person name="Sundermann A.J."/>
            <person name="Mounaud S."/>
            <person name="Pasculle A.W."/>
            <person name="Nierman W.C."/>
            <person name="Driscoll E."/>
            <person name="Cumbie R."/>
            <person name="Clancy C.J."/>
            <person name="Dupont C.L."/>
        </authorList>
    </citation>
    <scope>NUCLEOTIDE SEQUENCE</scope>
    <source>
        <strain evidence="2">GL11</strain>
    </source>
</reference>
<accession>A0A9P7BPR8</accession>
<feature type="region of interest" description="Disordered" evidence="1">
    <location>
        <begin position="153"/>
        <end position="182"/>
    </location>
</feature>
<name>A0A9P7BPR8_RHIOR</name>
<feature type="region of interest" description="Disordered" evidence="1">
    <location>
        <begin position="26"/>
        <end position="132"/>
    </location>
</feature>
<feature type="compositionally biased region" description="Basic and acidic residues" evidence="1">
    <location>
        <begin position="76"/>
        <end position="92"/>
    </location>
</feature>
<sequence>MSATATAARSKDRSSSATQKFFRKLHLNHGKNSNVAQQQDTVQQQNIKPNKQTKETVVIDTQKKTKRLGALLSSSRRQEQETQASEKKETAIIERGMTSPPTSPTPNKARQSRRSSEINGPQSPKRTTSPAVMSDIVQNQILQEQLEKLATEQCTEKPEISLPSPPVTPAVLSTPESETDARLTHDDVPAARPRRLRPASSFAALRSTTTNINHHPQHRTHYVKRRPVSYVDTSDDDYLIIKKSVYDLSDTKSRRMTNHRIHKRLSEHELCPSDMSELLSLSLDERLLLCQQRMQQQQQQQQQQDTDTSSDSSQSGTRHRRMKRIDSAKSVASVSEKYEQLKDTLEKERAVVRALQKQKEACNRDIAFLSRNVEDLTAENSELKKKLDHEKIMKERFQDDLSSTMDKLNEATESIRQLENQNKQLKSEKDEKMKEIRELKRYNKPSFDSGKSGDRLLAAQLRHSQNQVRLLKSTMEQFLRMGVFNDDQGLPSNLTSPTTSVELAIFEPKPRQRARQSPVVNKVTKASSEQESTKVIETSENQESQKQPVEKKSVERIEKKNEGDGFDLDKQLRELLREKEILQAEYSKAPSSGGNALVRRRREELESQLDAIDSQMCRIKLKIRSRQIT</sequence>
<keyword evidence="3" id="KW-1185">Reference proteome</keyword>
<feature type="compositionally biased region" description="Polar residues" evidence="1">
    <location>
        <begin position="117"/>
        <end position="132"/>
    </location>
</feature>
<dbReference type="OrthoDB" id="5600564at2759"/>
<proteinExistence type="predicted"/>
<evidence type="ECO:0000313" key="3">
    <source>
        <dbReference type="Proteomes" id="UP000716291"/>
    </source>
</evidence>
<organism evidence="2 3">
    <name type="scientific">Rhizopus oryzae</name>
    <name type="common">Mucormycosis agent</name>
    <name type="synonym">Rhizopus arrhizus var. delemar</name>
    <dbReference type="NCBI Taxonomy" id="64495"/>
    <lineage>
        <taxon>Eukaryota</taxon>
        <taxon>Fungi</taxon>
        <taxon>Fungi incertae sedis</taxon>
        <taxon>Mucoromycota</taxon>
        <taxon>Mucoromycotina</taxon>
        <taxon>Mucoromycetes</taxon>
        <taxon>Mucorales</taxon>
        <taxon>Mucorineae</taxon>
        <taxon>Rhizopodaceae</taxon>
        <taxon>Rhizopus</taxon>
    </lineage>
</organism>
<dbReference type="EMBL" id="JAANQT010001657">
    <property type="protein sequence ID" value="KAG1304361.1"/>
    <property type="molecule type" value="Genomic_DNA"/>
</dbReference>
<dbReference type="Proteomes" id="UP000716291">
    <property type="component" value="Unassembled WGS sequence"/>
</dbReference>